<sequence>MGIRRRQRVTNEHIRRELKVTETITEIIRRKRLKWFGHTIRRPPESYISRAYRGDFTAQRPRGRPPKRWKDQIPEDVGLPLHRCEEMALDRGDWWDRDVRRRRRARGRYDLRP</sequence>
<reference evidence="1" key="1">
    <citation type="submission" date="2023-11" db="EMBL/GenBank/DDBJ databases">
        <title>Genome assemblies of two species of porcelain crab, Petrolisthes cinctipes and Petrolisthes manimaculis (Anomura: Porcellanidae).</title>
        <authorList>
            <person name="Angst P."/>
        </authorList>
    </citation>
    <scope>NUCLEOTIDE SEQUENCE</scope>
    <source>
        <strain evidence="1">PB745_02</strain>
        <tissue evidence="1">Gill</tissue>
    </source>
</reference>
<proteinExistence type="predicted"/>
<gene>
    <name evidence="1" type="ORF">Pmani_012618</name>
</gene>
<evidence type="ECO:0000313" key="1">
    <source>
        <dbReference type="EMBL" id="KAK4316199.1"/>
    </source>
</evidence>
<dbReference type="Proteomes" id="UP001292094">
    <property type="component" value="Unassembled WGS sequence"/>
</dbReference>
<accession>A0AAE1PYY6</accession>
<organism evidence="1 2">
    <name type="scientific">Petrolisthes manimaculis</name>
    <dbReference type="NCBI Taxonomy" id="1843537"/>
    <lineage>
        <taxon>Eukaryota</taxon>
        <taxon>Metazoa</taxon>
        <taxon>Ecdysozoa</taxon>
        <taxon>Arthropoda</taxon>
        <taxon>Crustacea</taxon>
        <taxon>Multicrustacea</taxon>
        <taxon>Malacostraca</taxon>
        <taxon>Eumalacostraca</taxon>
        <taxon>Eucarida</taxon>
        <taxon>Decapoda</taxon>
        <taxon>Pleocyemata</taxon>
        <taxon>Anomura</taxon>
        <taxon>Galatheoidea</taxon>
        <taxon>Porcellanidae</taxon>
        <taxon>Petrolisthes</taxon>
    </lineage>
</organism>
<protein>
    <submittedName>
        <fullName evidence="1">Uncharacterized protein</fullName>
    </submittedName>
</protein>
<dbReference type="EMBL" id="JAWZYT010001042">
    <property type="protein sequence ID" value="KAK4316199.1"/>
    <property type="molecule type" value="Genomic_DNA"/>
</dbReference>
<comment type="caution">
    <text evidence="1">The sequence shown here is derived from an EMBL/GenBank/DDBJ whole genome shotgun (WGS) entry which is preliminary data.</text>
</comment>
<evidence type="ECO:0000313" key="2">
    <source>
        <dbReference type="Proteomes" id="UP001292094"/>
    </source>
</evidence>
<name>A0AAE1PYY6_9EUCA</name>
<keyword evidence="2" id="KW-1185">Reference proteome</keyword>
<dbReference type="AlphaFoldDB" id="A0AAE1PYY6"/>